<evidence type="ECO:0000256" key="13">
    <source>
        <dbReference type="RuleBase" id="RU365090"/>
    </source>
</evidence>
<comment type="cofactor">
    <cofactor evidence="1 13">
        <name>Mg(2+)</name>
        <dbReference type="ChEBI" id="CHEBI:18420"/>
    </cofactor>
</comment>
<gene>
    <name evidence="15" type="ORF">JCM21738_2599</name>
</gene>
<dbReference type="NCBIfam" id="TIGR00177">
    <property type="entry name" value="molyb_syn"/>
    <property type="match status" value="1"/>
</dbReference>
<dbReference type="Gene3D" id="2.40.340.10">
    <property type="entry name" value="MoeA, C-terminal, domain IV"/>
    <property type="match status" value="1"/>
</dbReference>
<dbReference type="PANTHER" id="PTHR10192">
    <property type="entry name" value="MOLYBDOPTERIN BIOSYNTHESIS PROTEIN"/>
    <property type="match status" value="1"/>
</dbReference>
<evidence type="ECO:0000256" key="7">
    <source>
        <dbReference type="ARBA" id="ARBA00022505"/>
    </source>
</evidence>
<dbReference type="SUPFAM" id="SSF63867">
    <property type="entry name" value="MoeA C-terminal domain-like"/>
    <property type="match status" value="1"/>
</dbReference>
<evidence type="ECO:0000259" key="14">
    <source>
        <dbReference type="SMART" id="SM00852"/>
    </source>
</evidence>
<dbReference type="Pfam" id="PF03453">
    <property type="entry name" value="MoeA_N"/>
    <property type="match status" value="1"/>
</dbReference>
<dbReference type="Gene3D" id="2.170.190.11">
    <property type="entry name" value="Molybdopterin biosynthesis moea protein, domain 3"/>
    <property type="match status" value="1"/>
</dbReference>
<feature type="domain" description="MoaB/Mog" evidence="14">
    <location>
        <begin position="189"/>
        <end position="327"/>
    </location>
</feature>
<protein>
    <recommendedName>
        <fullName evidence="6 13">Molybdopterin molybdenumtransferase</fullName>
        <ecNumber evidence="5 13">2.10.1.1</ecNumber>
    </recommendedName>
</protein>
<keyword evidence="9 13" id="KW-0479">Metal-binding</keyword>
<keyword evidence="10 13" id="KW-0460">Magnesium</keyword>
<comment type="function">
    <text evidence="2 13">Catalyzes the insertion of molybdate into adenylated molybdopterin with the concomitant release of AMP.</text>
</comment>
<comment type="catalytic activity">
    <reaction evidence="12">
        <text>adenylyl-molybdopterin + molybdate = Mo-molybdopterin + AMP + H(+)</text>
        <dbReference type="Rhea" id="RHEA:35047"/>
        <dbReference type="ChEBI" id="CHEBI:15378"/>
        <dbReference type="ChEBI" id="CHEBI:36264"/>
        <dbReference type="ChEBI" id="CHEBI:62727"/>
        <dbReference type="ChEBI" id="CHEBI:71302"/>
        <dbReference type="ChEBI" id="CHEBI:456215"/>
        <dbReference type="EC" id="2.10.1.1"/>
    </reaction>
</comment>
<dbReference type="Pfam" id="PF03454">
    <property type="entry name" value="MoeA_C"/>
    <property type="match status" value="1"/>
</dbReference>
<keyword evidence="7 13" id="KW-0500">Molybdenum</keyword>
<keyword evidence="11 13" id="KW-0501">Molybdenum cofactor biosynthesis</keyword>
<dbReference type="PANTHER" id="PTHR10192:SF5">
    <property type="entry name" value="GEPHYRIN"/>
    <property type="match status" value="1"/>
</dbReference>
<evidence type="ECO:0000313" key="15">
    <source>
        <dbReference type="EMBL" id="GAE45758.1"/>
    </source>
</evidence>
<dbReference type="GO" id="GO:0005829">
    <property type="term" value="C:cytosol"/>
    <property type="evidence" value="ECO:0007669"/>
    <property type="project" value="TreeGrafter"/>
</dbReference>
<dbReference type="GO" id="GO:0046872">
    <property type="term" value="F:metal ion binding"/>
    <property type="evidence" value="ECO:0007669"/>
    <property type="project" value="UniProtKB-UniRule"/>
</dbReference>
<comment type="caution">
    <text evidence="15">The sequence shown here is derived from an EMBL/GenBank/DDBJ whole genome shotgun (WGS) entry which is preliminary data.</text>
</comment>
<dbReference type="InterPro" id="IPR036688">
    <property type="entry name" value="MoeA_C_domain_IV_sf"/>
</dbReference>
<dbReference type="Pfam" id="PF00994">
    <property type="entry name" value="MoCF_biosynth"/>
    <property type="match status" value="1"/>
</dbReference>
<dbReference type="RefSeq" id="WP_081742100.1">
    <property type="nucleotide sequence ID" value="NZ_BAUW01000028.1"/>
</dbReference>
<dbReference type="Proteomes" id="UP000018949">
    <property type="component" value="Unassembled WGS sequence"/>
</dbReference>
<dbReference type="UniPathway" id="UPA00344"/>
<evidence type="ECO:0000256" key="12">
    <source>
        <dbReference type="ARBA" id="ARBA00047317"/>
    </source>
</evidence>
<evidence type="ECO:0000256" key="8">
    <source>
        <dbReference type="ARBA" id="ARBA00022679"/>
    </source>
</evidence>
<dbReference type="InterPro" id="IPR001453">
    <property type="entry name" value="MoaB/Mog_dom"/>
</dbReference>
<dbReference type="GO" id="GO:0061599">
    <property type="term" value="F:molybdopterin molybdotransferase activity"/>
    <property type="evidence" value="ECO:0007669"/>
    <property type="project" value="UniProtKB-UniRule"/>
</dbReference>
<evidence type="ECO:0000256" key="3">
    <source>
        <dbReference type="ARBA" id="ARBA00005046"/>
    </source>
</evidence>
<dbReference type="SMART" id="SM00852">
    <property type="entry name" value="MoCF_biosynth"/>
    <property type="match status" value="1"/>
</dbReference>
<dbReference type="eggNOG" id="COG0303">
    <property type="taxonomic scope" value="Bacteria"/>
</dbReference>
<dbReference type="InterPro" id="IPR005111">
    <property type="entry name" value="MoeA_C_domain_IV"/>
</dbReference>
<dbReference type="SUPFAM" id="SSF53218">
    <property type="entry name" value="Molybdenum cofactor biosynthesis proteins"/>
    <property type="match status" value="1"/>
</dbReference>
<reference evidence="15 16" key="1">
    <citation type="submission" date="2013-12" db="EMBL/GenBank/DDBJ databases">
        <title>NBRP : Genome information of microbial organism related human and environment.</title>
        <authorList>
            <person name="Hattori M."/>
            <person name="Oshima K."/>
            <person name="Inaba H."/>
            <person name="Suda W."/>
            <person name="Sakamoto M."/>
            <person name="Iino T."/>
            <person name="Kitahara M."/>
            <person name="Oshida Y."/>
            <person name="Iida T."/>
            <person name="Kudo T."/>
            <person name="Itoh T."/>
            <person name="Ahmed I."/>
            <person name="Ohkuma M."/>
        </authorList>
    </citation>
    <scope>NUCLEOTIDE SEQUENCE [LARGE SCALE GENOMIC DNA]</scope>
    <source>
        <strain evidence="15 16">JCM 21738</strain>
    </source>
</reference>
<dbReference type="InterPro" id="IPR036135">
    <property type="entry name" value="MoeA_linker/N_sf"/>
</dbReference>
<dbReference type="GO" id="GO:0006777">
    <property type="term" value="P:Mo-molybdopterin cofactor biosynthetic process"/>
    <property type="evidence" value="ECO:0007669"/>
    <property type="project" value="UniProtKB-UniRule"/>
</dbReference>
<keyword evidence="8 13" id="KW-0808">Transferase</keyword>
<dbReference type="NCBIfam" id="NF045515">
    <property type="entry name" value="Glp_gephyrin"/>
    <property type="match status" value="1"/>
</dbReference>
<evidence type="ECO:0000256" key="11">
    <source>
        <dbReference type="ARBA" id="ARBA00023150"/>
    </source>
</evidence>
<sequence>MLEKRNPIQIGEAVKRVMEHKQEGSTECVSINESYGRYLSEDLKATSDVPHFDRAPYDGYAIRSIDTQEASQNHAVEFEVVDHIGAGMLTDKELGPFQTVRIMTGAQMPVGADSVVMLELAREIERDGKKYMETKRKHKEGENVSYRGEDAREGEVLVKKGTFINPGIQAMLATFGYAKVPVSRKPVIGLYATGTELLDVDEPLEPGKIRNSNSYMISAQILRAGAEVKYFGQLPDDFDTCFDAVSKAIEEVDLFITTGGVSVGDYDYLPEIYAKLGAEVLFNKVAMRPGSVTTVAQLDGKLLFGLSGNPSACYVGFELFARPIIRTMLFTEQPHLRKEKAILDANFPKANPFTRFVRSALRVENGKLVVTPSGLDKSNIIMSLAGANSLMILPGGTRGFEEGSEVEVLLLEDHVGSDWLGKTGAVPGCRIPKQRQNDT</sequence>
<evidence type="ECO:0000256" key="4">
    <source>
        <dbReference type="ARBA" id="ARBA00010763"/>
    </source>
</evidence>
<dbReference type="FunFam" id="3.40.980.10:FF:000004">
    <property type="entry name" value="Molybdopterin molybdenumtransferase"/>
    <property type="match status" value="1"/>
</dbReference>
<accession>W4RPF5</accession>
<dbReference type="AlphaFoldDB" id="W4RPF5"/>
<proteinExistence type="inferred from homology"/>
<keyword evidence="16" id="KW-1185">Reference proteome</keyword>
<evidence type="ECO:0000256" key="9">
    <source>
        <dbReference type="ARBA" id="ARBA00022723"/>
    </source>
</evidence>
<dbReference type="Gene3D" id="3.90.105.10">
    <property type="entry name" value="Molybdopterin biosynthesis moea protein, domain 2"/>
    <property type="match status" value="1"/>
</dbReference>
<name>W4RPF5_9BACI</name>
<organism evidence="15 16">
    <name type="scientific">Mesobacillus boroniphilus JCM 21738</name>
    <dbReference type="NCBI Taxonomy" id="1294265"/>
    <lineage>
        <taxon>Bacteria</taxon>
        <taxon>Bacillati</taxon>
        <taxon>Bacillota</taxon>
        <taxon>Bacilli</taxon>
        <taxon>Bacillales</taxon>
        <taxon>Bacillaceae</taxon>
        <taxon>Mesobacillus</taxon>
    </lineage>
</organism>
<evidence type="ECO:0000256" key="2">
    <source>
        <dbReference type="ARBA" id="ARBA00002901"/>
    </source>
</evidence>
<evidence type="ECO:0000256" key="10">
    <source>
        <dbReference type="ARBA" id="ARBA00022842"/>
    </source>
</evidence>
<dbReference type="InterPro" id="IPR038987">
    <property type="entry name" value="MoeA-like"/>
</dbReference>
<dbReference type="CDD" id="cd00887">
    <property type="entry name" value="MoeA"/>
    <property type="match status" value="1"/>
</dbReference>
<dbReference type="FunFam" id="2.170.190.11:FF:000001">
    <property type="entry name" value="Molybdopterin molybdenumtransferase"/>
    <property type="match status" value="1"/>
</dbReference>
<evidence type="ECO:0000256" key="1">
    <source>
        <dbReference type="ARBA" id="ARBA00001946"/>
    </source>
</evidence>
<dbReference type="EC" id="2.10.1.1" evidence="5 13"/>
<dbReference type="InterPro" id="IPR005110">
    <property type="entry name" value="MoeA_linker/N"/>
</dbReference>
<dbReference type="Gene3D" id="3.40.980.10">
    <property type="entry name" value="MoaB/Mog-like domain"/>
    <property type="match status" value="1"/>
</dbReference>
<comment type="pathway">
    <text evidence="3 13">Cofactor biosynthesis; molybdopterin biosynthesis.</text>
</comment>
<evidence type="ECO:0000313" key="16">
    <source>
        <dbReference type="Proteomes" id="UP000018949"/>
    </source>
</evidence>
<evidence type="ECO:0000256" key="5">
    <source>
        <dbReference type="ARBA" id="ARBA00013269"/>
    </source>
</evidence>
<dbReference type="SUPFAM" id="SSF63882">
    <property type="entry name" value="MoeA N-terminal region -like"/>
    <property type="match status" value="1"/>
</dbReference>
<evidence type="ECO:0000256" key="6">
    <source>
        <dbReference type="ARBA" id="ARBA00021108"/>
    </source>
</evidence>
<dbReference type="InterPro" id="IPR036425">
    <property type="entry name" value="MoaB/Mog-like_dom_sf"/>
</dbReference>
<dbReference type="EMBL" id="BAUW01000028">
    <property type="protein sequence ID" value="GAE45758.1"/>
    <property type="molecule type" value="Genomic_DNA"/>
</dbReference>
<comment type="similarity">
    <text evidence="4 13">Belongs to the MoeA family.</text>
</comment>